<dbReference type="InterPro" id="IPR020781">
    <property type="entry name" value="ATPase_OSCP/d_CS"/>
</dbReference>
<comment type="function">
    <text evidence="7">F(1)F(0) ATP synthase produces ATP from ADP in the presence of a proton or sodium gradient. F-type ATPases consist of two structural domains, F(1) containing the extramembraneous catalytic core and F(0) containing the membrane proton channel, linked together by a central stalk and a peripheral stalk. During catalysis, ATP synthesis in the catalytic domain of F(1) is coupled via a rotary mechanism of the central stalk subunits to proton translocation.</text>
</comment>
<organism evidence="8 9">
    <name type="scientific">Candidatus Nomurabacteria bacterium RIFCSPHIGHO2_01_FULL_38_19</name>
    <dbReference type="NCBI Taxonomy" id="1801732"/>
    <lineage>
        <taxon>Bacteria</taxon>
        <taxon>Candidatus Nomuraibacteriota</taxon>
    </lineage>
</organism>
<evidence type="ECO:0000313" key="9">
    <source>
        <dbReference type="Proteomes" id="UP000177869"/>
    </source>
</evidence>
<comment type="caution">
    <text evidence="8">The sequence shown here is derived from an EMBL/GenBank/DDBJ whole genome shotgun (WGS) entry which is preliminary data.</text>
</comment>
<dbReference type="PROSITE" id="PS00389">
    <property type="entry name" value="ATPASE_DELTA"/>
    <property type="match status" value="1"/>
</dbReference>
<evidence type="ECO:0000256" key="6">
    <source>
        <dbReference type="ARBA" id="ARBA00023310"/>
    </source>
</evidence>
<dbReference type="GO" id="GO:0005886">
    <property type="term" value="C:plasma membrane"/>
    <property type="evidence" value="ECO:0007669"/>
    <property type="project" value="UniProtKB-SubCell"/>
</dbReference>
<dbReference type="PRINTS" id="PR00125">
    <property type="entry name" value="ATPASEDELTA"/>
</dbReference>
<keyword evidence="7" id="KW-1003">Cell membrane</keyword>
<sequence>MTVISNNEIAHAFYLVSKDKSKSQQSDLFKNFVKYLYKKRLLSKAGNILSKLEKIINKEEGRVLAKVSIPEKLDKQKKAEILRSLKERYSAKDVVISEILNEKLLGGFKIEVNDEIIDLTVKNKMEKLQEYLTRPV</sequence>
<evidence type="ECO:0000256" key="7">
    <source>
        <dbReference type="HAMAP-Rule" id="MF_01416"/>
    </source>
</evidence>
<evidence type="ECO:0000313" key="8">
    <source>
        <dbReference type="EMBL" id="OGI61239.1"/>
    </source>
</evidence>
<comment type="function">
    <text evidence="7">This protein is part of the stalk that links CF(0) to CF(1). It either transmits conformational changes from CF(0) to CF(1) or is implicated in proton conduction.</text>
</comment>
<keyword evidence="2 7" id="KW-0813">Transport</keyword>
<dbReference type="STRING" id="1801732.A2814_00530"/>
<dbReference type="Proteomes" id="UP000177869">
    <property type="component" value="Unassembled WGS sequence"/>
</dbReference>
<keyword evidence="7" id="KW-0139">CF(1)</keyword>
<evidence type="ECO:0000256" key="5">
    <source>
        <dbReference type="ARBA" id="ARBA00023136"/>
    </source>
</evidence>
<keyword evidence="6 7" id="KW-0066">ATP synthesis</keyword>
<evidence type="ECO:0000256" key="3">
    <source>
        <dbReference type="ARBA" id="ARBA00022781"/>
    </source>
</evidence>
<dbReference type="EMBL" id="MFTI01000002">
    <property type="protein sequence ID" value="OGI61239.1"/>
    <property type="molecule type" value="Genomic_DNA"/>
</dbReference>
<evidence type="ECO:0000256" key="1">
    <source>
        <dbReference type="ARBA" id="ARBA00004370"/>
    </source>
</evidence>
<dbReference type="InterPro" id="IPR000711">
    <property type="entry name" value="ATPase_OSCP/dsu"/>
</dbReference>
<reference evidence="8 9" key="1">
    <citation type="journal article" date="2016" name="Nat. Commun.">
        <title>Thousands of microbial genomes shed light on interconnected biogeochemical processes in an aquifer system.</title>
        <authorList>
            <person name="Anantharaman K."/>
            <person name="Brown C.T."/>
            <person name="Hug L.A."/>
            <person name="Sharon I."/>
            <person name="Castelle C.J."/>
            <person name="Probst A.J."/>
            <person name="Thomas B.C."/>
            <person name="Singh A."/>
            <person name="Wilkins M.J."/>
            <person name="Karaoz U."/>
            <person name="Brodie E.L."/>
            <person name="Williams K.H."/>
            <person name="Hubbard S.S."/>
            <person name="Banfield J.F."/>
        </authorList>
    </citation>
    <scope>NUCLEOTIDE SEQUENCE [LARGE SCALE GENOMIC DNA]</scope>
</reference>
<dbReference type="AlphaFoldDB" id="A0A1F6UV81"/>
<evidence type="ECO:0000256" key="4">
    <source>
        <dbReference type="ARBA" id="ARBA00023065"/>
    </source>
</evidence>
<keyword evidence="3 7" id="KW-0375">Hydrogen ion transport</keyword>
<name>A0A1F6UV81_9BACT</name>
<proteinExistence type="inferred from homology"/>
<evidence type="ECO:0000256" key="2">
    <source>
        <dbReference type="ARBA" id="ARBA00022448"/>
    </source>
</evidence>
<dbReference type="HAMAP" id="MF_01416">
    <property type="entry name" value="ATP_synth_delta_bact"/>
    <property type="match status" value="1"/>
</dbReference>
<dbReference type="GO" id="GO:0045259">
    <property type="term" value="C:proton-transporting ATP synthase complex"/>
    <property type="evidence" value="ECO:0007669"/>
    <property type="project" value="UniProtKB-KW"/>
</dbReference>
<accession>A0A1F6UV81</accession>
<comment type="similarity">
    <text evidence="7">Belongs to the ATPase delta chain family.</text>
</comment>
<keyword evidence="4 7" id="KW-0406">Ion transport</keyword>
<dbReference type="Pfam" id="PF00213">
    <property type="entry name" value="OSCP"/>
    <property type="match status" value="1"/>
</dbReference>
<dbReference type="GO" id="GO:0046933">
    <property type="term" value="F:proton-transporting ATP synthase activity, rotational mechanism"/>
    <property type="evidence" value="ECO:0007669"/>
    <property type="project" value="UniProtKB-UniRule"/>
</dbReference>
<protein>
    <recommendedName>
        <fullName evidence="7">ATP synthase subunit delta</fullName>
    </recommendedName>
    <alternativeName>
        <fullName evidence="7">ATP synthase F(1) sector subunit delta</fullName>
    </alternativeName>
    <alternativeName>
        <fullName evidence="7">F-type ATPase subunit delta</fullName>
        <shortName evidence="7">F-ATPase subunit delta</shortName>
    </alternativeName>
</protein>
<keyword evidence="5 7" id="KW-0472">Membrane</keyword>
<gene>
    <name evidence="7" type="primary">atpH</name>
    <name evidence="8" type="ORF">A2814_00530</name>
</gene>
<comment type="subcellular location">
    <subcellularLocation>
        <location evidence="7">Cell membrane</location>
        <topology evidence="7">Peripheral membrane protein</topology>
    </subcellularLocation>
    <subcellularLocation>
        <location evidence="1">Membrane</location>
    </subcellularLocation>
</comment>
<dbReference type="PANTHER" id="PTHR11910">
    <property type="entry name" value="ATP SYNTHASE DELTA CHAIN"/>
    <property type="match status" value="1"/>
</dbReference>